<feature type="compositionally biased region" description="Basic residues" evidence="2">
    <location>
        <begin position="18"/>
        <end position="41"/>
    </location>
</feature>
<dbReference type="OMA" id="MKRCIWN"/>
<feature type="compositionally biased region" description="Basic residues" evidence="2">
    <location>
        <begin position="226"/>
        <end position="265"/>
    </location>
</feature>
<dbReference type="STRING" id="7176.B0WYY7"/>
<accession>B0WYY7</accession>
<dbReference type="HOGENOM" id="CLU_032439_0_0_1"/>
<evidence type="ECO:0000313" key="4">
    <source>
        <dbReference type="EMBL" id="EDS37250.1"/>
    </source>
</evidence>
<feature type="compositionally biased region" description="Basic residues" evidence="2">
    <location>
        <begin position="93"/>
        <end position="120"/>
    </location>
</feature>
<feature type="region of interest" description="Disordered" evidence="2">
    <location>
        <begin position="1"/>
        <end position="323"/>
    </location>
</feature>
<dbReference type="EnsemblMetazoa" id="CPIJ012264-RA">
    <property type="protein sequence ID" value="CPIJ012264-PA"/>
    <property type="gene ID" value="CPIJ012264"/>
</dbReference>
<evidence type="ECO:0000259" key="3">
    <source>
        <dbReference type="Pfam" id="PF06047"/>
    </source>
</evidence>
<feature type="compositionally biased region" description="Basic and acidic residues" evidence="2">
    <location>
        <begin position="146"/>
        <end position="168"/>
    </location>
</feature>
<dbReference type="GO" id="GO:0010468">
    <property type="term" value="P:regulation of gene expression"/>
    <property type="evidence" value="ECO:0007669"/>
    <property type="project" value="TreeGrafter"/>
</dbReference>
<dbReference type="Pfam" id="PF06047">
    <property type="entry name" value="Nkap_C"/>
    <property type="match status" value="1"/>
</dbReference>
<protein>
    <recommendedName>
        <fullName evidence="3">NF-kappa-B-activating protein C-terminal domain-containing protein</fullName>
    </recommendedName>
</protein>
<evidence type="ECO:0000256" key="1">
    <source>
        <dbReference type="ARBA" id="ARBA00009313"/>
    </source>
</evidence>
<dbReference type="EMBL" id="DS232201">
    <property type="protein sequence ID" value="EDS37250.1"/>
    <property type="molecule type" value="Genomic_DNA"/>
</dbReference>
<dbReference type="PANTHER" id="PTHR13087:SF0">
    <property type="entry name" value="NFKB ACTIVATING PROTEIN LIKE"/>
    <property type="match status" value="1"/>
</dbReference>
<dbReference type="FunCoup" id="B0WYY7">
    <property type="interactions" value="381"/>
</dbReference>
<name>B0WYY7_CULQU</name>
<evidence type="ECO:0000313" key="5">
    <source>
        <dbReference type="EnsemblMetazoa" id="CPIJ012264-PA"/>
    </source>
</evidence>
<dbReference type="InterPro" id="IPR040466">
    <property type="entry name" value="NKAP"/>
</dbReference>
<sequence length="433" mass="49236">MTIPVAFIAKRFTMPSRSRSRERHRSRKHKSDRDSRKKRHSSTSSDSDSSSSSGSSSSDRGRSSKRRNDKGKSRHESRSPVKRQRRRSDSRERKRRSRSRDRAGRSRRSRTPEKRRKSRSRSREQQQHQQFNGNRGRAGLGFEQSGRNRWEHDMYQEKQSRRDADRSYRPGGRSGNDAMNEEFMQSRRLQREVIGEEGVASAWADSPSPRESSDDEKDKAAEKAKKASKKKKKKGSDRKDKKKKKSSKKHRKKDKHSKKKKKKKGSSSDSSSSSSSDGEAEEEWVEKDKSGGLARAGSSKGATAVGEDDGTEIVGPVKNSGNLNLKDLGRALLPGEGAAMAAYVTEGKRIPRRGEIGLTSDEIANFEDVGYVMSGSRHRRMEAVRIRKENQIYSADEKRALAMFSKEERQKRENKILSQFKEMISAKLASDKR</sequence>
<dbReference type="GO" id="GO:0005634">
    <property type="term" value="C:nucleus"/>
    <property type="evidence" value="ECO:0007669"/>
    <property type="project" value="TreeGrafter"/>
</dbReference>
<reference evidence="5" key="2">
    <citation type="submission" date="2020-05" db="UniProtKB">
        <authorList>
            <consortium name="EnsemblMetazoa"/>
        </authorList>
    </citation>
    <scope>IDENTIFICATION</scope>
    <source>
        <strain evidence="5">JHB</strain>
    </source>
</reference>
<feature type="domain" description="NF-kappa-B-activating protein C-terminal" evidence="3">
    <location>
        <begin position="327"/>
        <end position="425"/>
    </location>
</feature>
<dbReference type="KEGG" id="cqu:CpipJ_CPIJ012264"/>
<evidence type="ECO:0000313" key="6">
    <source>
        <dbReference type="Proteomes" id="UP000002320"/>
    </source>
</evidence>
<evidence type="ECO:0000256" key="2">
    <source>
        <dbReference type="SAM" id="MobiDB-lite"/>
    </source>
</evidence>
<dbReference type="VEuPathDB" id="VectorBase:CPIJ012264"/>
<feature type="compositionally biased region" description="Basic and acidic residues" evidence="2">
    <location>
        <begin position="70"/>
        <end position="79"/>
    </location>
</feature>
<feature type="compositionally biased region" description="Basic and acidic residues" evidence="2">
    <location>
        <begin position="216"/>
        <end position="225"/>
    </location>
</feature>
<dbReference type="OrthoDB" id="273141at2759"/>
<dbReference type="PANTHER" id="PTHR13087">
    <property type="entry name" value="NF-KAPPA B ACTIVATING PROTEIN"/>
    <property type="match status" value="1"/>
</dbReference>
<dbReference type="Proteomes" id="UP000002320">
    <property type="component" value="Unassembled WGS sequence"/>
</dbReference>
<dbReference type="AlphaFoldDB" id="B0WYY7"/>
<comment type="similarity">
    <text evidence="1">Belongs to the NKAP family.</text>
</comment>
<reference evidence="4" key="1">
    <citation type="submission" date="2007-03" db="EMBL/GenBank/DDBJ databases">
        <title>Annotation of Culex pipiens quinquefasciatus.</title>
        <authorList>
            <consortium name="The Broad Institute Genome Sequencing Platform"/>
            <person name="Atkinson P.W."/>
            <person name="Hemingway J."/>
            <person name="Christensen B.M."/>
            <person name="Higgs S."/>
            <person name="Kodira C."/>
            <person name="Hannick L."/>
            <person name="Megy K."/>
            <person name="O'Leary S."/>
            <person name="Pearson M."/>
            <person name="Haas B.J."/>
            <person name="Mauceli E."/>
            <person name="Wortman J.R."/>
            <person name="Lee N.H."/>
            <person name="Guigo R."/>
            <person name="Stanke M."/>
            <person name="Alvarado L."/>
            <person name="Amedeo P."/>
            <person name="Antoine C.H."/>
            <person name="Arensburger P."/>
            <person name="Bidwell S.L."/>
            <person name="Crawford M."/>
            <person name="Camaro F."/>
            <person name="Devon K."/>
            <person name="Engels R."/>
            <person name="Hammond M."/>
            <person name="Howarth C."/>
            <person name="Koehrsen M."/>
            <person name="Lawson D."/>
            <person name="Montgomery P."/>
            <person name="Nene V."/>
            <person name="Nusbaum C."/>
            <person name="Puiu D."/>
            <person name="Romero-Severson J."/>
            <person name="Severson D.W."/>
            <person name="Shumway M."/>
            <person name="Sisk P."/>
            <person name="Stolte C."/>
            <person name="Zeng Q."/>
            <person name="Eisenstadt E."/>
            <person name="Fraser-Liggett C."/>
            <person name="Strausberg R."/>
            <person name="Galagan J."/>
            <person name="Birren B."/>
            <person name="Collins F.H."/>
        </authorList>
    </citation>
    <scope>NUCLEOTIDE SEQUENCE [LARGE SCALE GENOMIC DNA]</scope>
    <source>
        <strain evidence="4">JHB</strain>
    </source>
</reference>
<feature type="compositionally biased region" description="Low complexity" evidence="2">
    <location>
        <begin position="267"/>
        <end position="277"/>
    </location>
</feature>
<dbReference type="eggNOG" id="KOG2812">
    <property type="taxonomic scope" value="Eukaryota"/>
</dbReference>
<dbReference type="VEuPathDB" id="VectorBase:CQUJHB000631"/>
<feature type="compositionally biased region" description="Low complexity" evidence="2">
    <location>
        <begin position="42"/>
        <end position="58"/>
    </location>
</feature>
<gene>
    <name evidence="5" type="primary">6045219</name>
    <name evidence="4" type="ORF">CpipJ_CPIJ012264</name>
</gene>
<organism>
    <name type="scientific">Culex quinquefasciatus</name>
    <name type="common">Southern house mosquito</name>
    <name type="synonym">Culex pungens</name>
    <dbReference type="NCBI Taxonomy" id="7176"/>
    <lineage>
        <taxon>Eukaryota</taxon>
        <taxon>Metazoa</taxon>
        <taxon>Ecdysozoa</taxon>
        <taxon>Arthropoda</taxon>
        <taxon>Hexapoda</taxon>
        <taxon>Insecta</taxon>
        <taxon>Pterygota</taxon>
        <taxon>Neoptera</taxon>
        <taxon>Endopterygota</taxon>
        <taxon>Diptera</taxon>
        <taxon>Nematocera</taxon>
        <taxon>Culicoidea</taxon>
        <taxon>Culicidae</taxon>
        <taxon>Culicinae</taxon>
        <taxon>Culicini</taxon>
        <taxon>Culex</taxon>
        <taxon>Culex</taxon>
    </lineage>
</organism>
<dbReference type="InParanoid" id="B0WYY7"/>
<dbReference type="GO" id="GO:0003682">
    <property type="term" value="F:chromatin binding"/>
    <property type="evidence" value="ECO:0007669"/>
    <property type="project" value="InterPro"/>
</dbReference>
<proteinExistence type="inferred from homology"/>
<dbReference type="InterPro" id="IPR009269">
    <property type="entry name" value="NKAP_C"/>
</dbReference>
<keyword evidence="6" id="KW-1185">Reference proteome</keyword>